<evidence type="ECO:0000313" key="2">
    <source>
        <dbReference type="EMBL" id="SHM88808.1"/>
    </source>
</evidence>
<sequence length="62" mass="6777">MKALDYFLILCTIVLLGISYYLMTIDQHAGAAIVNIGAYACGIPVGARIGGRIYKKNQENKE</sequence>
<name>A0A1M7MEM3_XYLRU</name>
<evidence type="ECO:0000313" key="3">
    <source>
        <dbReference type="Proteomes" id="UP000184280"/>
    </source>
</evidence>
<dbReference type="Proteomes" id="UP000184280">
    <property type="component" value="Unassembled WGS sequence"/>
</dbReference>
<proteinExistence type="predicted"/>
<protein>
    <submittedName>
        <fullName evidence="2">Uncharacterized protein</fullName>
    </submittedName>
</protein>
<organism evidence="2 3">
    <name type="scientific">Xylanibacter ruminicola</name>
    <name type="common">Prevotella ruminicola</name>
    <dbReference type="NCBI Taxonomy" id="839"/>
    <lineage>
        <taxon>Bacteria</taxon>
        <taxon>Pseudomonadati</taxon>
        <taxon>Bacteroidota</taxon>
        <taxon>Bacteroidia</taxon>
        <taxon>Bacteroidales</taxon>
        <taxon>Prevotellaceae</taxon>
        <taxon>Xylanibacter</taxon>
    </lineage>
</organism>
<keyword evidence="1" id="KW-1133">Transmembrane helix</keyword>
<reference evidence="2 3" key="1">
    <citation type="submission" date="2016-11" db="EMBL/GenBank/DDBJ databases">
        <authorList>
            <person name="Jaros S."/>
            <person name="Januszkiewicz K."/>
            <person name="Wedrychowicz H."/>
        </authorList>
    </citation>
    <scope>NUCLEOTIDE SEQUENCE [LARGE SCALE GENOMIC DNA]</scope>
    <source>
        <strain evidence="2 3">BPI-34</strain>
    </source>
</reference>
<accession>A0A1M7MEM3</accession>
<feature type="transmembrane region" description="Helical" evidence="1">
    <location>
        <begin position="7"/>
        <end position="23"/>
    </location>
</feature>
<gene>
    <name evidence="2" type="ORF">SAMN04488494_2868</name>
</gene>
<feature type="transmembrane region" description="Helical" evidence="1">
    <location>
        <begin position="29"/>
        <end position="47"/>
    </location>
</feature>
<evidence type="ECO:0000256" key="1">
    <source>
        <dbReference type="SAM" id="Phobius"/>
    </source>
</evidence>
<dbReference type="RefSeq" id="WP_033149530.1">
    <property type="nucleotide sequence ID" value="NZ_CP071890.1"/>
</dbReference>
<keyword evidence="1" id="KW-0812">Transmembrane</keyword>
<dbReference type="OrthoDB" id="1081360at2"/>
<keyword evidence="1" id="KW-0472">Membrane</keyword>
<dbReference type="EMBL" id="FRCJ01000007">
    <property type="protein sequence ID" value="SHM88808.1"/>
    <property type="molecule type" value="Genomic_DNA"/>
</dbReference>
<dbReference type="AlphaFoldDB" id="A0A1M7MEM3"/>